<evidence type="ECO:0000313" key="1">
    <source>
        <dbReference type="EMBL" id="GAG02340.1"/>
    </source>
</evidence>
<comment type="caution">
    <text evidence="1">The sequence shown here is derived from an EMBL/GenBank/DDBJ whole genome shotgun (WGS) entry which is preliminary data.</text>
</comment>
<proteinExistence type="predicted"/>
<dbReference type="EMBL" id="BARS01027913">
    <property type="protein sequence ID" value="GAG02340.1"/>
    <property type="molecule type" value="Genomic_DNA"/>
</dbReference>
<organism evidence="1">
    <name type="scientific">marine sediment metagenome</name>
    <dbReference type="NCBI Taxonomy" id="412755"/>
    <lineage>
        <taxon>unclassified sequences</taxon>
        <taxon>metagenomes</taxon>
        <taxon>ecological metagenomes</taxon>
    </lineage>
</organism>
<name>X0U9W8_9ZZZZ</name>
<accession>X0U9W8</accession>
<sequence>KIISVDMFWTLADVDTRKYEVKSLLELLPILGLKGDPNISDNPKIY</sequence>
<feature type="non-terminal residue" evidence="1">
    <location>
        <position position="1"/>
    </location>
</feature>
<protein>
    <submittedName>
        <fullName evidence="1">Uncharacterized protein</fullName>
    </submittedName>
</protein>
<reference evidence="1" key="1">
    <citation type="journal article" date="2014" name="Front. Microbiol.">
        <title>High frequency of phylogenetically diverse reductive dehalogenase-homologous genes in deep subseafloor sedimentary metagenomes.</title>
        <authorList>
            <person name="Kawai M."/>
            <person name="Futagami T."/>
            <person name="Toyoda A."/>
            <person name="Takaki Y."/>
            <person name="Nishi S."/>
            <person name="Hori S."/>
            <person name="Arai W."/>
            <person name="Tsubouchi T."/>
            <person name="Morono Y."/>
            <person name="Uchiyama I."/>
            <person name="Ito T."/>
            <person name="Fujiyama A."/>
            <person name="Inagaki F."/>
            <person name="Takami H."/>
        </authorList>
    </citation>
    <scope>NUCLEOTIDE SEQUENCE</scope>
    <source>
        <strain evidence="1">Expedition CK06-06</strain>
    </source>
</reference>
<gene>
    <name evidence="1" type="ORF">S01H1_43800</name>
</gene>
<dbReference type="AlphaFoldDB" id="X0U9W8"/>